<keyword evidence="9" id="KW-0862">Zinc</keyword>
<evidence type="ECO:0000256" key="12">
    <source>
        <dbReference type="PROSITE-ProRule" id="PRU00175"/>
    </source>
</evidence>
<evidence type="ECO:0000259" key="14">
    <source>
        <dbReference type="PROSITE" id="PS50089"/>
    </source>
</evidence>
<dbReference type="Pfam" id="PF12796">
    <property type="entry name" value="Ank_2"/>
    <property type="match status" value="2"/>
</dbReference>
<evidence type="ECO:0000256" key="1">
    <source>
        <dbReference type="ARBA" id="ARBA00000900"/>
    </source>
</evidence>
<dbReference type="EMBL" id="CP136896">
    <property type="protein sequence ID" value="WOL13100.1"/>
    <property type="molecule type" value="Genomic_DNA"/>
</dbReference>
<dbReference type="InterPro" id="IPR002110">
    <property type="entry name" value="Ankyrin_rpt"/>
</dbReference>
<keyword evidence="8" id="KW-0833">Ubl conjugation pathway</keyword>
<organism evidence="15 16">
    <name type="scientific">Canna indica</name>
    <name type="common">Indian-shot</name>
    <dbReference type="NCBI Taxonomy" id="4628"/>
    <lineage>
        <taxon>Eukaryota</taxon>
        <taxon>Viridiplantae</taxon>
        <taxon>Streptophyta</taxon>
        <taxon>Embryophyta</taxon>
        <taxon>Tracheophyta</taxon>
        <taxon>Spermatophyta</taxon>
        <taxon>Magnoliopsida</taxon>
        <taxon>Liliopsida</taxon>
        <taxon>Zingiberales</taxon>
        <taxon>Cannaceae</taxon>
        <taxon>Canna</taxon>
    </lineage>
</organism>
<evidence type="ECO:0000256" key="6">
    <source>
        <dbReference type="ARBA" id="ARBA00022737"/>
    </source>
</evidence>
<feature type="repeat" description="ANK" evidence="11">
    <location>
        <begin position="221"/>
        <end position="253"/>
    </location>
</feature>
<accession>A0AAQ3KRP3</accession>
<dbReference type="AlphaFoldDB" id="A0AAQ3KRP3"/>
<protein>
    <recommendedName>
        <fullName evidence="3">RING-type E3 ubiquitin transferase</fullName>
        <ecNumber evidence="3">2.3.2.27</ecNumber>
    </recommendedName>
</protein>
<evidence type="ECO:0000256" key="8">
    <source>
        <dbReference type="ARBA" id="ARBA00022786"/>
    </source>
</evidence>
<dbReference type="SUPFAM" id="SSF48403">
    <property type="entry name" value="Ankyrin repeat"/>
    <property type="match status" value="1"/>
</dbReference>
<keyword evidence="16" id="KW-1185">Reference proteome</keyword>
<dbReference type="PROSITE" id="PS00518">
    <property type="entry name" value="ZF_RING_1"/>
    <property type="match status" value="1"/>
</dbReference>
<evidence type="ECO:0000256" key="2">
    <source>
        <dbReference type="ARBA" id="ARBA00004906"/>
    </source>
</evidence>
<evidence type="ECO:0000256" key="4">
    <source>
        <dbReference type="ARBA" id="ARBA00022679"/>
    </source>
</evidence>
<evidence type="ECO:0000256" key="9">
    <source>
        <dbReference type="ARBA" id="ARBA00022833"/>
    </source>
</evidence>
<dbReference type="GO" id="GO:0061630">
    <property type="term" value="F:ubiquitin protein ligase activity"/>
    <property type="evidence" value="ECO:0007669"/>
    <property type="project" value="UniProtKB-EC"/>
</dbReference>
<comment type="pathway">
    <text evidence="2">Protein modification; protein ubiquitination.</text>
</comment>
<sequence length="435" mass="45928">MMGNCLWCSASGKELMAAAEAGDLEEVRQLLEMKPALAQYVTFPGLSSPLHVAASGGHSEIATLLLEKGADANSRNLYGQTPLMEACRNGCWEVVQSLLLFKCNVSKEEYLSGWTALHFAAQGGHIPCIRLLLADFAPSARQRVTDSSTDENELPNSSSRGDGEDEFSRFINKAAGGGITALHLAALSGNADCVHLLLDLHADVSATALYHSSSAVSNIGAGSTPLHYAACSGSLKSCQVLLARGASKLEVNGHGWLPVDIARIRGSHELVPLLSPLSEMTVPAFPISHFPSLPLISVLKLAREHGLQSTTVPSDDTDLCAVCLESACTVAAEGCGHELCTRCALCLCSTSNMKPNMSASIGSIPCPLCREGIMGFKRLLSSLPVKQNPSAASSRPEFRKNPSAVVPLEAIDPILSPPQIPAAMISCTRQEQSAE</sequence>
<keyword evidence="6" id="KW-0677">Repeat</keyword>
<dbReference type="InterPro" id="IPR056760">
    <property type="entry name" value="RING_XB3-like"/>
</dbReference>
<dbReference type="PROSITE" id="PS50089">
    <property type="entry name" value="ZF_RING_2"/>
    <property type="match status" value="1"/>
</dbReference>
<feature type="repeat" description="ANK" evidence="11">
    <location>
        <begin position="112"/>
        <end position="133"/>
    </location>
</feature>
<dbReference type="Proteomes" id="UP001327560">
    <property type="component" value="Chromosome 7"/>
</dbReference>
<name>A0AAQ3KRP3_9LILI</name>
<dbReference type="InterPro" id="IPR050776">
    <property type="entry name" value="Ank_Repeat/CDKN_Inhibitor"/>
</dbReference>
<dbReference type="PROSITE" id="PS50088">
    <property type="entry name" value="ANK_REPEAT"/>
    <property type="match status" value="4"/>
</dbReference>
<reference evidence="15 16" key="1">
    <citation type="submission" date="2023-10" db="EMBL/GenBank/DDBJ databases">
        <title>Chromosome-scale genome assembly provides insights into flower coloration mechanisms of Canna indica.</title>
        <authorList>
            <person name="Li C."/>
        </authorList>
    </citation>
    <scope>NUCLEOTIDE SEQUENCE [LARGE SCALE GENOMIC DNA]</scope>
    <source>
        <tissue evidence="15">Flower</tissue>
    </source>
</reference>
<dbReference type="GO" id="GO:0008270">
    <property type="term" value="F:zinc ion binding"/>
    <property type="evidence" value="ECO:0007669"/>
    <property type="project" value="UniProtKB-KW"/>
</dbReference>
<dbReference type="Gene3D" id="1.25.40.20">
    <property type="entry name" value="Ankyrin repeat-containing domain"/>
    <property type="match status" value="2"/>
</dbReference>
<dbReference type="InterPro" id="IPR036770">
    <property type="entry name" value="Ankyrin_rpt-contain_sf"/>
</dbReference>
<evidence type="ECO:0000313" key="15">
    <source>
        <dbReference type="EMBL" id="WOL13100.1"/>
    </source>
</evidence>
<keyword evidence="10 11" id="KW-0040">ANK repeat</keyword>
<dbReference type="EC" id="2.3.2.27" evidence="3"/>
<feature type="region of interest" description="Disordered" evidence="13">
    <location>
        <begin position="143"/>
        <end position="165"/>
    </location>
</feature>
<evidence type="ECO:0000256" key="11">
    <source>
        <dbReference type="PROSITE-ProRule" id="PRU00023"/>
    </source>
</evidence>
<gene>
    <name evidence="15" type="ORF">Cni_G21869</name>
</gene>
<comment type="catalytic activity">
    <reaction evidence="1">
        <text>S-ubiquitinyl-[E2 ubiquitin-conjugating enzyme]-L-cysteine + [acceptor protein]-L-lysine = [E2 ubiquitin-conjugating enzyme]-L-cysteine + N(6)-ubiquitinyl-[acceptor protein]-L-lysine.</text>
        <dbReference type="EC" id="2.3.2.27"/>
    </reaction>
</comment>
<dbReference type="InterPro" id="IPR017907">
    <property type="entry name" value="Znf_RING_CS"/>
</dbReference>
<evidence type="ECO:0000313" key="16">
    <source>
        <dbReference type="Proteomes" id="UP001327560"/>
    </source>
</evidence>
<dbReference type="Pfam" id="PF00023">
    <property type="entry name" value="Ank"/>
    <property type="match status" value="1"/>
</dbReference>
<dbReference type="Pfam" id="PF24921">
    <property type="entry name" value="RING_XB3-XBAT31"/>
    <property type="match status" value="1"/>
</dbReference>
<dbReference type="PROSITE" id="PS50297">
    <property type="entry name" value="ANK_REP_REGION"/>
    <property type="match status" value="4"/>
</dbReference>
<evidence type="ECO:0000256" key="10">
    <source>
        <dbReference type="ARBA" id="ARBA00023043"/>
    </source>
</evidence>
<evidence type="ECO:0000256" key="3">
    <source>
        <dbReference type="ARBA" id="ARBA00012483"/>
    </source>
</evidence>
<dbReference type="SMART" id="SM00248">
    <property type="entry name" value="ANK"/>
    <property type="match status" value="5"/>
</dbReference>
<dbReference type="InterPro" id="IPR001841">
    <property type="entry name" value="Znf_RING"/>
</dbReference>
<feature type="domain" description="RING-type" evidence="14">
    <location>
        <begin position="320"/>
        <end position="370"/>
    </location>
</feature>
<dbReference type="PANTHER" id="PTHR24201:SF16">
    <property type="entry name" value="ANKYRIN-1-LIKE-RELATED"/>
    <property type="match status" value="1"/>
</dbReference>
<evidence type="ECO:0000256" key="5">
    <source>
        <dbReference type="ARBA" id="ARBA00022723"/>
    </source>
</evidence>
<evidence type="ECO:0000256" key="7">
    <source>
        <dbReference type="ARBA" id="ARBA00022771"/>
    </source>
</evidence>
<dbReference type="PANTHER" id="PTHR24201">
    <property type="entry name" value="ANK_REP_REGION DOMAIN-CONTAINING PROTEIN"/>
    <property type="match status" value="1"/>
</dbReference>
<keyword evidence="4" id="KW-0808">Transferase</keyword>
<keyword evidence="7 12" id="KW-0863">Zinc-finger</keyword>
<proteinExistence type="predicted"/>
<dbReference type="SUPFAM" id="SSF57850">
    <property type="entry name" value="RING/U-box"/>
    <property type="match status" value="1"/>
</dbReference>
<feature type="repeat" description="ANK" evidence="11">
    <location>
        <begin position="45"/>
        <end position="77"/>
    </location>
</feature>
<evidence type="ECO:0000256" key="13">
    <source>
        <dbReference type="SAM" id="MobiDB-lite"/>
    </source>
</evidence>
<feature type="repeat" description="ANK" evidence="11">
    <location>
        <begin position="177"/>
        <end position="209"/>
    </location>
</feature>
<dbReference type="InterPro" id="IPR013083">
    <property type="entry name" value="Znf_RING/FYVE/PHD"/>
</dbReference>
<keyword evidence="5" id="KW-0479">Metal-binding</keyword>
<dbReference type="Gene3D" id="3.30.40.10">
    <property type="entry name" value="Zinc/RING finger domain, C3HC4 (zinc finger)"/>
    <property type="match status" value="1"/>
</dbReference>